<sequence length="134" mass="14627">MTVSANADSTVQTDPDAWIEQMKPYSVEDFSGASRKNAPVGAAWIDAHQAGASLATRISLDQCIKDPKSTESTIYLFCLTKNVTFTDTSGNEVPADSVPDSWSIQKSNPHMQYEMVKDGDRWKVKSAEHLTDGG</sequence>
<name>A0AA47IPM1_ACTNA</name>
<dbReference type="AlphaFoldDB" id="A0AA47IPM1"/>
<evidence type="ECO:0000313" key="1">
    <source>
        <dbReference type="EMBL" id="WAL43040.1"/>
    </source>
</evidence>
<dbReference type="Proteomes" id="UP001163127">
    <property type="component" value="Chromosome"/>
</dbReference>
<dbReference type="EMBL" id="CP113787">
    <property type="protein sequence ID" value="WAL43040.1"/>
    <property type="molecule type" value="Genomic_DNA"/>
</dbReference>
<proteinExistence type="predicted"/>
<dbReference type="RefSeq" id="WP_076135927.1">
    <property type="nucleotide sequence ID" value="NZ_CP113787.1"/>
</dbReference>
<reference evidence="1" key="1">
    <citation type="submission" date="2022-11" db="EMBL/GenBank/DDBJ databases">
        <title>Dental biofilm bacteria. Genome sequencing and assembly.</title>
        <authorList>
            <person name="Robertsson C."/>
        </authorList>
    </citation>
    <scope>NUCLEOTIDE SEQUENCE</scope>
    <source>
        <strain evidence="1">CW</strain>
    </source>
</reference>
<evidence type="ECO:0000313" key="2">
    <source>
        <dbReference type="Proteomes" id="UP001163127"/>
    </source>
</evidence>
<organism evidence="1 2">
    <name type="scientific">Actinomyces naeslundii</name>
    <dbReference type="NCBI Taxonomy" id="1655"/>
    <lineage>
        <taxon>Bacteria</taxon>
        <taxon>Bacillati</taxon>
        <taxon>Actinomycetota</taxon>
        <taxon>Actinomycetes</taxon>
        <taxon>Actinomycetales</taxon>
        <taxon>Actinomycetaceae</taxon>
        <taxon>Actinomyces</taxon>
    </lineage>
</organism>
<protein>
    <submittedName>
        <fullName evidence="1">Uncharacterized protein</fullName>
    </submittedName>
</protein>
<gene>
    <name evidence="1" type="ORF">OFA60_00275</name>
</gene>
<accession>A0AA47IPM1</accession>